<organism evidence="2 3">
    <name type="scientific">Eumeta variegata</name>
    <name type="common">Bagworm moth</name>
    <name type="synonym">Eumeta japonica</name>
    <dbReference type="NCBI Taxonomy" id="151549"/>
    <lineage>
        <taxon>Eukaryota</taxon>
        <taxon>Metazoa</taxon>
        <taxon>Ecdysozoa</taxon>
        <taxon>Arthropoda</taxon>
        <taxon>Hexapoda</taxon>
        <taxon>Insecta</taxon>
        <taxon>Pterygota</taxon>
        <taxon>Neoptera</taxon>
        <taxon>Endopterygota</taxon>
        <taxon>Lepidoptera</taxon>
        <taxon>Glossata</taxon>
        <taxon>Ditrysia</taxon>
        <taxon>Tineoidea</taxon>
        <taxon>Psychidae</taxon>
        <taxon>Oiketicinae</taxon>
        <taxon>Eumeta</taxon>
    </lineage>
</organism>
<evidence type="ECO:0000313" key="2">
    <source>
        <dbReference type="EMBL" id="GBP46327.1"/>
    </source>
</evidence>
<evidence type="ECO:0000256" key="1">
    <source>
        <dbReference type="SAM" id="MobiDB-lite"/>
    </source>
</evidence>
<feature type="region of interest" description="Disordered" evidence="1">
    <location>
        <begin position="34"/>
        <end position="65"/>
    </location>
</feature>
<dbReference type="Proteomes" id="UP000299102">
    <property type="component" value="Unassembled WGS sequence"/>
</dbReference>
<dbReference type="EMBL" id="BGZK01000481">
    <property type="protein sequence ID" value="GBP46327.1"/>
    <property type="molecule type" value="Genomic_DNA"/>
</dbReference>
<proteinExistence type="predicted"/>
<reference evidence="2 3" key="1">
    <citation type="journal article" date="2019" name="Commun. Biol.">
        <title>The bagworm genome reveals a unique fibroin gene that provides high tensile strength.</title>
        <authorList>
            <person name="Kono N."/>
            <person name="Nakamura H."/>
            <person name="Ohtoshi R."/>
            <person name="Tomita M."/>
            <person name="Numata K."/>
            <person name="Arakawa K."/>
        </authorList>
    </citation>
    <scope>NUCLEOTIDE SEQUENCE [LARGE SCALE GENOMIC DNA]</scope>
</reference>
<protein>
    <submittedName>
        <fullName evidence="2">Uncharacterized protein</fullName>
    </submittedName>
</protein>
<sequence length="102" mass="11458">MQCGAFASKCLFWYGFGISKRNHRGERSWIRKTTGGSAVQRTGRAGREREIRSRPAGGQRGDGTHSRVRVINNSRQLYDLRDLRVRPQLVGFSAARCAASTF</sequence>
<keyword evidence="3" id="KW-1185">Reference proteome</keyword>
<comment type="caution">
    <text evidence="2">The sequence shown here is derived from an EMBL/GenBank/DDBJ whole genome shotgun (WGS) entry which is preliminary data.</text>
</comment>
<dbReference type="AlphaFoldDB" id="A0A4C1W873"/>
<name>A0A4C1W873_EUMVA</name>
<accession>A0A4C1W873</accession>
<gene>
    <name evidence="2" type="ORF">EVAR_39704_1</name>
</gene>
<evidence type="ECO:0000313" key="3">
    <source>
        <dbReference type="Proteomes" id="UP000299102"/>
    </source>
</evidence>